<proteinExistence type="predicted"/>
<evidence type="ECO:0000313" key="2">
    <source>
        <dbReference type="EMBL" id="OUR96400.1"/>
    </source>
</evidence>
<evidence type="ECO:0000256" key="1">
    <source>
        <dbReference type="SAM" id="Phobius"/>
    </source>
</evidence>
<dbReference type="AlphaFoldDB" id="A0A1Y5FC19"/>
<feature type="transmembrane region" description="Helical" evidence="1">
    <location>
        <begin position="26"/>
        <end position="43"/>
    </location>
</feature>
<keyword evidence="1" id="KW-1133">Transmembrane helix</keyword>
<accession>A0A1Y5FC19</accession>
<dbReference type="EMBL" id="MAAO01000006">
    <property type="protein sequence ID" value="OUR96400.1"/>
    <property type="molecule type" value="Genomic_DNA"/>
</dbReference>
<organism evidence="2 3">
    <name type="scientific">Halobacteriovorax marinus</name>
    <dbReference type="NCBI Taxonomy" id="97084"/>
    <lineage>
        <taxon>Bacteria</taxon>
        <taxon>Pseudomonadati</taxon>
        <taxon>Bdellovibrionota</taxon>
        <taxon>Bacteriovoracia</taxon>
        <taxon>Bacteriovoracales</taxon>
        <taxon>Halobacteriovoraceae</taxon>
        <taxon>Halobacteriovorax</taxon>
    </lineage>
</organism>
<keyword evidence="1" id="KW-0812">Transmembrane</keyword>
<protein>
    <recommendedName>
        <fullName evidence="4">Transmembrane protein</fullName>
    </recommendedName>
</protein>
<keyword evidence="1" id="KW-0472">Membrane</keyword>
<evidence type="ECO:0000313" key="3">
    <source>
        <dbReference type="Proteomes" id="UP000196531"/>
    </source>
</evidence>
<gene>
    <name evidence="2" type="ORF">A9Q84_08595</name>
</gene>
<name>A0A1Y5FC19_9BACT</name>
<comment type="caution">
    <text evidence="2">The sequence shown here is derived from an EMBL/GenBank/DDBJ whole genome shotgun (WGS) entry which is preliminary data.</text>
</comment>
<dbReference type="Proteomes" id="UP000196531">
    <property type="component" value="Unassembled WGS sequence"/>
</dbReference>
<evidence type="ECO:0008006" key="4">
    <source>
        <dbReference type="Google" id="ProtNLM"/>
    </source>
</evidence>
<reference evidence="3" key="1">
    <citation type="journal article" date="2017" name="Proc. Natl. Acad. Sci. U.S.A.">
        <title>Simulation of Deepwater Horizon oil plume reveals substrate specialization within a complex community of hydrocarbon-degraders.</title>
        <authorList>
            <person name="Hu P."/>
            <person name="Dubinsky E.A."/>
            <person name="Probst A.J."/>
            <person name="Wang J."/>
            <person name="Sieber C.M.K."/>
            <person name="Tom L.M."/>
            <person name="Gardinali P."/>
            <person name="Banfield J.F."/>
            <person name="Atlas R.M."/>
            <person name="Andersen G.L."/>
        </authorList>
    </citation>
    <scope>NUCLEOTIDE SEQUENCE [LARGE SCALE GENOMIC DNA]</scope>
</reference>
<sequence length="181" mass="20617">MLELFSDFYEKTGHNSPMTSKLLTKYPILMAGLLMMAIVLFQIRDKGMFKARRDKMIPTSCKAVRVKLDKRIPSNWSSICEGNNLAVSINVAILESKIKSPDQLRAIMYRELANDLILVAKNSPIDSLERTDIVRLRMNHPKLEISAVTEGRFLIKLATIKSAELIKEHLKATVQVKEFKK</sequence>